<comment type="similarity">
    <text evidence="7">Belongs to the GlnE family.</text>
</comment>
<dbReference type="CDD" id="cd05401">
    <property type="entry name" value="NT_GlnE_GlnD_like"/>
    <property type="match status" value="2"/>
</dbReference>
<comment type="catalytic activity">
    <reaction evidence="7">
        <text>[glutamine synthetase]-O(4)-(5'-adenylyl)-L-tyrosine + phosphate = [glutamine synthetase]-L-tyrosine + ADP</text>
        <dbReference type="Rhea" id="RHEA:43716"/>
        <dbReference type="Rhea" id="RHEA-COMP:10660"/>
        <dbReference type="Rhea" id="RHEA-COMP:10661"/>
        <dbReference type="ChEBI" id="CHEBI:43474"/>
        <dbReference type="ChEBI" id="CHEBI:46858"/>
        <dbReference type="ChEBI" id="CHEBI:83624"/>
        <dbReference type="ChEBI" id="CHEBI:456216"/>
        <dbReference type="EC" id="2.7.7.89"/>
    </reaction>
</comment>
<dbReference type="InterPro" id="IPR005190">
    <property type="entry name" value="GlnE_rpt_dom"/>
</dbReference>
<protein>
    <recommendedName>
        <fullName evidence="7">Bifunctional glutamine synthetase adenylyltransferase/adenylyl-removing enzyme</fullName>
    </recommendedName>
    <alternativeName>
        <fullName evidence="7">ATP:glutamine synthetase adenylyltransferase</fullName>
    </alternativeName>
    <alternativeName>
        <fullName evidence="7">ATase</fullName>
    </alternativeName>
    <domain>
        <recommendedName>
            <fullName evidence="7">Glutamine synthetase adenylyl-L-tyrosine phosphorylase</fullName>
            <ecNumber evidence="7">2.7.7.89</ecNumber>
        </recommendedName>
        <alternativeName>
            <fullName evidence="7">Adenylyl removase</fullName>
            <shortName evidence="7">AR</shortName>
            <shortName evidence="7">AT-N</shortName>
        </alternativeName>
    </domain>
    <domain>
        <recommendedName>
            <fullName evidence="7">Glutamine synthetase adenylyl transferase</fullName>
            <ecNumber evidence="7">2.7.7.42</ecNumber>
        </recommendedName>
        <alternativeName>
            <fullName evidence="7">Adenylyl transferase</fullName>
            <shortName evidence="7">AT</shortName>
            <shortName evidence="7">AT-C</shortName>
        </alternativeName>
    </domain>
</protein>
<dbReference type="GO" id="GO:0000287">
    <property type="term" value="F:magnesium ion binding"/>
    <property type="evidence" value="ECO:0007669"/>
    <property type="project" value="UniProtKB-UniRule"/>
</dbReference>
<evidence type="ECO:0000256" key="4">
    <source>
        <dbReference type="ARBA" id="ARBA00022840"/>
    </source>
</evidence>
<feature type="region of interest" description="Adenylyl removase" evidence="7">
    <location>
        <begin position="1"/>
        <end position="485"/>
    </location>
</feature>
<dbReference type="HAMAP" id="MF_00802">
    <property type="entry name" value="GlnE"/>
    <property type="match status" value="1"/>
</dbReference>
<evidence type="ECO:0000256" key="3">
    <source>
        <dbReference type="ARBA" id="ARBA00022741"/>
    </source>
</evidence>
<dbReference type="FunFam" id="3.30.460.10:FF:000009">
    <property type="entry name" value="Bifunctional glutamine synthetase adenylyltransferase/adenylyl-removing enzyme"/>
    <property type="match status" value="1"/>
</dbReference>
<feature type="domain" description="Glutamate-ammonia ligase adenylyltransferase repeated" evidence="8">
    <location>
        <begin position="106"/>
        <end position="309"/>
    </location>
</feature>
<keyword evidence="10" id="KW-0436">Ligase</keyword>
<dbReference type="GO" id="GO:0005829">
    <property type="term" value="C:cytosol"/>
    <property type="evidence" value="ECO:0007669"/>
    <property type="project" value="TreeGrafter"/>
</dbReference>
<dbReference type="Gene3D" id="1.20.120.1510">
    <property type="match status" value="1"/>
</dbReference>
<evidence type="ECO:0000259" key="8">
    <source>
        <dbReference type="Pfam" id="PF03710"/>
    </source>
</evidence>
<dbReference type="Pfam" id="PF03710">
    <property type="entry name" value="GlnE"/>
    <property type="match status" value="2"/>
</dbReference>
<dbReference type="GO" id="GO:0016874">
    <property type="term" value="F:ligase activity"/>
    <property type="evidence" value="ECO:0007669"/>
    <property type="project" value="UniProtKB-KW"/>
</dbReference>
<dbReference type="Gene3D" id="3.30.460.10">
    <property type="entry name" value="Beta Polymerase, domain 2"/>
    <property type="match status" value="2"/>
</dbReference>
<dbReference type="RefSeq" id="WP_242620089.1">
    <property type="nucleotide sequence ID" value="NZ_CAACXO010000006.1"/>
</dbReference>
<keyword evidence="3 7" id="KW-0547">Nucleotide-binding</keyword>
<accession>A0A378RCD2</accession>
<comment type="function">
    <text evidence="7">Involved in the regulation of glutamine synthetase GlnA, a key enzyme in the process to assimilate ammonia. When cellular nitrogen levels are high, the C-terminal adenylyl transferase (AT) inactivates GlnA by covalent transfer of an adenylyl group from ATP to specific tyrosine residue of GlnA, thus reducing its activity. Conversely, when nitrogen levels are low, the N-terminal adenylyl removase (AR) activates GlnA by removing the adenylyl group by phosphorolysis, increasing its activity. The regulatory region of GlnE binds the signal transduction protein PII (GlnB) which indicates the nitrogen status of the cell.</text>
</comment>
<comment type="catalytic activity">
    <reaction evidence="7">
        <text>[glutamine synthetase]-L-tyrosine + ATP = [glutamine synthetase]-O(4)-(5'-adenylyl)-L-tyrosine + diphosphate</text>
        <dbReference type="Rhea" id="RHEA:18589"/>
        <dbReference type="Rhea" id="RHEA-COMP:10660"/>
        <dbReference type="Rhea" id="RHEA-COMP:10661"/>
        <dbReference type="ChEBI" id="CHEBI:30616"/>
        <dbReference type="ChEBI" id="CHEBI:33019"/>
        <dbReference type="ChEBI" id="CHEBI:46858"/>
        <dbReference type="ChEBI" id="CHEBI:83624"/>
        <dbReference type="EC" id="2.7.7.42"/>
    </reaction>
</comment>
<evidence type="ECO:0000256" key="7">
    <source>
        <dbReference type="HAMAP-Rule" id="MF_00802"/>
    </source>
</evidence>
<keyword evidence="5 7" id="KW-0460">Magnesium</keyword>
<feature type="region of interest" description="Adenylyl transferase" evidence="7">
    <location>
        <begin position="489"/>
        <end position="991"/>
    </location>
</feature>
<evidence type="ECO:0000256" key="5">
    <source>
        <dbReference type="ARBA" id="ARBA00022842"/>
    </source>
</evidence>
<dbReference type="SUPFAM" id="SSF81301">
    <property type="entry name" value="Nucleotidyltransferase"/>
    <property type="match status" value="2"/>
</dbReference>
<feature type="domain" description="PII-uridylyltransferase/Glutamine-synthetase adenylyltransferase" evidence="9">
    <location>
        <begin position="864"/>
        <end position="961"/>
    </location>
</feature>
<dbReference type="EC" id="2.7.7.42" evidence="7"/>
<dbReference type="InterPro" id="IPR023057">
    <property type="entry name" value="GlnE"/>
</dbReference>
<evidence type="ECO:0000256" key="6">
    <source>
        <dbReference type="ARBA" id="ARBA00023268"/>
    </source>
</evidence>
<evidence type="ECO:0000259" key="9">
    <source>
        <dbReference type="Pfam" id="PF08335"/>
    </source>
</evidence>
<dbReference type="InterPro" id="IPR043519">
    <property type="entry name" value="NT_sf"/>
</dbReference>
<organism evidence="10 11">
    <name type="scientific">Moraxella caviae</name>
    <dbReference type="NCBI Taxonomy" id="34060"/>
    <lineage>
        <taxon>Bacteria</taxon>
        <taxon>Pseudomonadati</taxon>
        <taxon>Pseudomonadota</taxon>
        <taxon>Gammaproteobacteria</taxon>
        <taxon>Moraxellales</taxon>
        <taxon>Moraxellaceae</taxon>
        <taxon>Moraxella</taxon>
    </lineage>
</organism>
<dbReference type="SUPFAM" id="SSF81593">
    <property type="entry name" value="Nucleotidyltransferase substrate binding subunit/domain"/>
    <property type="match status" value="2"/>
</dbReference>
<dbReference type="InterPro" id="IPR013546">
    <property type="entry name" value="PII_UdlTrfase/GS_AdlTrfase"/>
</dbReference>
<proteinExistence type="inferred from homology"/>
<comment type="cofactor">
    <cofactor evidence="7">
        <name>Mg(2+)</name>
        <dbReference type="ChEBI" id="CHEBI:18420"/>
    </cofactor>
</comment>
<evidence type="ECO:0000313" key="11">
    <source>
        <dbReference type="Proteomes" id="UP000255279"/>
    </source>
</evidence>
<keyword evidence="2 7" id="KW-0548">Nucleotidyltransferase</keyword>
<feature type="domain" description="Glutamate-ammonia ligase adenylyltransferase repeated" evidence="8">
    <location>
        <begin position="590"/>
        <end position="843"/>
    </location>
</feature>
<keyword evidence="6 7" id="KW-0511">Multifunctional enzyme</keyword>
<dbReference type="AlphaFoldDB" id="A0A378RCD2"/>
<evidence type="ECO:0000256" key="2">
    <source>
        <dbReference type="ARBA" id="ARBA00022695"/>
    </source>
</evidence>
<dbReference type="NCBIfam" id="NF008292">
    <property type="entry name" value="PRK11072.1"/>
    <property type="match status" value="1"/>
</dbReference>
<dbReference type="FunFam" id="1.20.120.330:FF:000005">
    <property type="entry name" value="Bifunctional glutamine synthetase adenylyltransferase/adenylyl-removing enzyme"/>
    <property type="match status" value="1"/>
</dbReference>
<evidence type="ECO:0000256" key="1">
    <source>
        <dbReference type="ARBA" id="ARBA00022679"/>
    </source>
</evidence>
<dbReference type="GO" id="GO:0000820">
    <property type="term" value="P:regulation of glutamine family amino acid metabolic process"/>
    <property type="evidence" value="ECO:0007669"/>
    <property type="project" value="UniProtKB-UniRule"/>
</dbReference>
<reference evidence="10 11" key="1">
    <citation type="submission" date="2018-06" db="EMBL/GenBank/DDBJ databases">
        <authorList>
            <consortium name="Pathogen Informatics"/>
            <person name="Doyle S."/>
        </authorList>
    </citation>
    <scope>NUCLEOTIDE SEQUENCE [LARGE SCALE GENOMIC DNA]</scope>
    <source>
        <strain evidence="10 11">NCTC10293</strain>
    </source>
</reference>
<sequence length="991" mass="110858">MTTAFTPSAHELQVLQLASPFAAQIYAKHQGMADGFLACFGFERTLDEVQFDALVARSAYSGAAVLDDMPALMAIAQNIKDSRAKNTHENAHTLNALAADLSGDWASDDLTDLTAGIAADEAVIMKGLRKLRAMLMLKWIWQDALGVISLEALTFELSAFANSCIRLAHRVTFARLAQRFGVPMIVRDGKREPDALAVIAMGKLGAMELNLSSDIDLVFIHRGDGETDISHIGKKSVDNQKFMLNLGRGIIKLLDDVTADGFVFRVDMRLRPWGDGSPLVMTIKALEKYFNQHGRTWERFAWLKARVVNAVPAPFSDNLSNITKNFVHRYYIDYSAFGALREMKSMIMSQQAQRQDLDNVKLGVGGIRDIEFIVQAFALIYGGHHITLGEKRACLDGMAELAKLGYLDKDESDNLAAAYRFLRRLEHAIQARHDQQTQRLPQDENELFAIAKTLGFDDVAQFRQTLAMHRQNVCLPFERMVTDRQSPAQAGVDMAQTQAELKTLLSQNSLDNLQEFWQSKLVKGLESEAKSRLEAAYPIILHALLEHAKQDGSARADLAVPRLIALLEAICRRSIYLVMIAENPNATVGLIPMLSASPWIAKELAHYPMLLDNFLQKRYLHLPDKAELTDILRQSLLRVEAFDDESYLAAIRLFKKSQVLAVATADILGIRHIMKVSDSLTFIAAVVLQSALVRAFDELSAKHGFVRLQSGERASAQNMGFAIVGYGKLGGLEMSYSSDLDVVFLHQIDEQAETDGAKPVSGMKFAARLVQKILTYLSTQTRDGRVYELDMRLRPSGNAGVMVVSTHAFEMYQNDKAWAWEHQALVRSRGICGDQAVLAEFDRIRQAVLTKPRDESQVRSDVIEMRRKMQTHLGTKDSADKETHQFHIKQDFGGLVDIEFLAQFMVLSYAHAYPNLAIWPDNVRIFEEVAKAGLWQQARCEALTNAYLDLRKATHELALSEKQVVVDDEAWQNLREFVRGVWTDVLGDGVS</sequence>
<dbReference type="GO" id="GO:0047388">
    <property type="term" value="F:[glutamine synthetase]-adenylyl-L-tyrosine phosphorylase activity"/>
    <property type="evidence" value="ECO:0007669"/>
    <property type="project" value="UniProtKB-EC"/>
</dbReference>
<dbReference type="PANTHER" id="PTHR30621">
    <property type="entry name" value="GLUTAMINE SYNTHETASE ADENYLYLTRANSFERASE"/>
    <property type="match status" value="1"/>
</dbReference>
<gene>
    <name evidence="7 10" type="primary">glnE</name>
    <name evidence="10" type="ORF">NCTC10293_01995</name>
</gene>
<dbReference type="EMBL" id="UGQE01000004">
    <property type="protein sequence ID" value="STZ14401.1"/>
    <property type="molecule type" value="Genomic_DNA"/>
</dbReference>
<keyword evidence="1 7" id="KW-0808">Transferase</keyword>
<dbReference type="GO" id="GO:0005524">
    <property type="term" value="F:ATP binding"/>
    <property type="evidence" value="ECO:0007669"/>
    <property type="project" value="UniProtKB-UniRule"/>
</dbReference>
<evidence type="ECO:0000313" key="10">
    <source>
        <dbReference type="EMBL" id="STZ14401.1"/>
    </source>
</evidence>
<keyword evidence="4 7" id="KW-0067">ATP-binding</keyword>
<dbReference type="Gene3D" id="1.20.120.330">
    <property type="entry name" value="Nucleotidyltransferases domain 2"/>
    <property type="match status" value="2"/>
</dbReference>
<dbReference type="Pfam" id="PF08335">
    <property type="entry name" value="GlnD_UR_UTase"/>
    <property type="match status" value="2"/>
</dbReference>
<dbReference type="EC" id="2.7.7.89" evidence="7"/>
<dbReference type="GO" id="GO:0008882">
    <property type="term" value="F:[glutamate-ammonia-ligase] adenylyltransferase activity"/>
    <property type="evidence" value="ECO:0007669"/>
    <property type="project" value="UniProtKB-UniRule"/>
</dbReference>
<dbReference type="Proteomes" id="UP000255279">
    <property type="component" value="Unassembled WGS sequence"/>
</dbReference>
<dbReference type="PANTHER" id="PTHR30621:SF0">
    <property type="entry name" value="BIFUNCTIONAL GLUTAMINE SYNTHETASE ADENYLYLTRANSFERASE_ADENYLYL-REMOVING ENZYME"/>
    <property type="match status" value="1"/>
</dbReference>
<name>A0A378RCD2_9GAMM</name>
<feature type="domain" description="PII-uridylyltransferase/Glutamine-synthetase adenylyltransferase" evidence="9">
    <location>
        <begin position="341"/>
        <end position="474"/>
    </location>
</feature>